<name>A0A9D2FYR4_9BACT</name>
<comment type="caution">
    <text evidence="1">The sequence shown here is derived from an EMBL/GenBank/DDBJ whole genome shotgun (WGS) entry which is preliminary data.</text>
</comment>
<evidence type="ECO:0000313" key="1">
    <source>
        <dbReference type="EMBL" id="HIZ69869.1"/>
    </source>
</evidence>
<dbReference type="EMBL" id="DXBE01000062">
    <property type="protein sequence ID" value="HIZ69869.1"/>
    <property type="molecule type" value="Genomic_DNA"/>
</dbReference>
<organism evidence="1 2">
    <name type="scientific">Candidatus Prevotella avicola</name>
    <dbReference type="NCBI Taxonomy" id="2838738"/>
    <lineage>
        <taxon>Bacteria</taxon>
        <taxon>Pseudomonadati</taxon>
        <taxon>Bacteroidota</taxon>
        <taxon>Bacteroidia</taxon>
        <taxon>Bacteroidales</taxon>
        <taxon>Prevotellaceae</taxon>
        <taxon>Prevotella</taxon>
    </lineage>
</organism>
<protein>
    <submittedName>
        <fullName evidence="1">Uncharacterized protein</fullName>
    </submittedName>
</protein>
<evidence type="ECO:0000313" key="2">
    <source>
        <dbReference type="Proteomes" id="UP000824055"/>
    </source>
</evidence>
<dbReference type="AlphaFoldDB" id="A0A9D2FYR4"/>
<proteinExistence type="predicted"/>
<accession>A0A9D2FYR4</accession>
<reference evidence="1" key="2">
    <citation type="submission" date="2021-04" db="EMBL/GenBank/DDBJ databases">
        <authorList>
            <person name="Gilroy R."/>
        </authorList>
    </citation>
    <scope>NUCLEOTIDE SEQUENCE</scope>
    <source>
        <strain evidence="1">ChiHecec3B27-8219</strain>
    </source>
</reference>
<reference evidence="1" key="1">
    <citation type="journal article" date="2021" name="PeerJ">
        <title>Extensive microbial diversity within the chicken gut microbiome revealed by metagenomics and culture.</title>
        <authorList>
            <person name="Gilroy R."/>
            <person name="Ravi A."/>
            <person name="Getino M."/>
            <person name="Pursley I."/>
            <person name="Horton D.L."/>
            <person name="Alikhan N.F."/>
            <person name="Baker D."/>
            <person name="Gharbi K."/>
            <person name="Hall N."/>
            <person name="Watson M."/>
            <person name="Adriaenssens E.M."/>
            <person name="Foster-Nyarko E."/>
            <person name="Jarju S."/>
            <person name="Secka A."/>
            <person name="Antonio M."/>
            <person name="Oren A."/>
            <person name="Chaudhuri R.R."/>
            <person name="La Ragione R."/>
            <person name="Hildebrand F."/>
            <person name="Pallen M.J."/>
        </authorList>
    </citation>
    <scope>NUCLEOTIDE SEQUENCE</scope>
    <source>
        <strain evidence="1">ChiHecec3B27-8219</strain>
    </source>
</reference>
<gene>
    <name evidence="1" type="ORF">H9966_08335</name>
</gene>
<sequence>MKQDVHALLSEVERLIGKAKNPLGLRKAWELISKHKKLSPETLDRIALFAGFQSWKDFSEALHGEDDGQANYDVEEK</sequence>
<dbReference type="Proteomes" id="UP000824055">
    <property type="component" value="Unassembled WGS sequence"/>
</dbReference>